<feature type="compositionally biased region" description="Basic and acidic residues" evidence="1">
    <location>
        <begin position="304"/>
        <end position="320"/>
    </location>
</feature>
<dbReference type="GO" id="GO:0005634">
    <property type="term" value="C:nucleus"/>
    <property type="evidence" value="ECO:0007669"/>
    <property type="project" value="TreeGrafter"/>
</dbReference>
<sequence length="453" mass="50868">MDLDIEMDVDDVQEVQQQIPEAYTHDIITGEEQEPGEVEDFPDEQNGDSPENVRVPNKVHIRGLDTFTPNDVKGYLSEHYGAMEFERVEWVNDTSANYIFKSESAAQNALVSLAAVEIADPSQLSPLEMLPAKSFSQKPDSHLLVRFAVAGDKKVQGASAYSRFYLINPEYDPEERRRRGDFNRGKYRDRDERPRRRRRESRSEERNTFDVNLYDDDPKALSNRITTSPRPRQRSRSVDPAEFRMERRVNSRSRERPSRNKELFPERRRPGVGLRDRSASPVRDRDGDAQMDLEEDARAVAVQRSRERGRELRERLSREKTTKELFPSKVSGKKELFPGKAGLAVGGKAQMDQVSNSSTILASASLADRITTRPAAPGAEGLNIRGMASKQGSGQGIAIKGTGAKVKELFPGKFGSASSASNAGNAGNAGKELFAERLEGRGRRRQRAEDSWN</sequence>
<feature type="compositionally biased region" description="Acidic residues" evidence="1">
    <location>
        <begin position="29"/>
        <end position="46"/>
    </location>
</feature>
<dbReference type="GO" id="GO:0003729">
    <property type="term" value="F:mRNA binding"/>
    <property type="evidence" value="ECO:0007669"/>
    <property type="project" value="InterPro"/>
</dbReference>
<evidence type="ECO:0000313" key="3">
    <source>
        <dbReference type="Proteomes" id="UP001302321"/>
    </source>
</evidence>
<feature type="compositionally biased region" description="Basic and acidic residues" evidence="1">
    <location>
        <begin position="433"/>
        <end position="453"/>
    </location>
</feature>
<feature type="region of interest" description="Disordered" evidence="1">
    <location>
        <begin position="24"/>
        <end position="54"/>
    </location>
</feature>
<feature type="compositionally biased region" description="Basic and acidic residues" evidence="1">
    <location>
        <begin position="175"/>
        <end position="194"/>
    </location>
</feature>
<dbReference type="PANTHER" id="PTHR16291">
    <property type="entry name" value="NUCLEAR CAP-BINDING PROTEIN SUBUNIT 3"/>
    <property type="match status" value="1"/>
</dbReference>
<feature type="region of interest" description="Disordered" evidence="1">
    <location>
        <begin position="175"/>
        <end position="320"/>
    </location>
</feature>
<dbReference type="Proteomes" id="UP001302321">
    <property type="component" value="Unassembled WGS sequence"/>
</dbReference>
<name>A0AAN6W9I0_9PEZI</name>
<evidence type="ECO:0000313" key="2">
    <source>
        <dbReference type="EMBL" id="KAK4177493.1"/>
    </source>
</evidence>
<accession>A0AAN6W9I0</accession>
<dbReference type="EMBL" id="MU866163">
    <property type="protein sequence ID" value="KAK4177493.1"/>
    <property type="molecule type" value="Genomic_DNA"/>
</dbReference>
<dbReference type="Pfam" id="PF10309">
    <property type="entry name" value="NCBP3"/>
    <property type="match status" value="1"/>
</dbReference>
<comment type="caution">
    <text evidence="2">The sequence shown here is derived from an EMBL/GenBank/DDBJ whole genome shotgun (WGS) entry which is preliminary data.</text>
</comment>
<organism evidence="2 3">
    <name type="scientific">Triangularia setosa</name>
    <dbReference type="NCBI Taxonomy" id="2587417"/>
    <lineage>
        <taxon>Eukaryota</taxon>
        <taxon>Fungi</taxon>
        <taxon>Dikarya</taxon>
        <taxon>Ascomycota</taxon>
        <taxon>Pezizomycotina</taxon>
        <taxon>Sordariomycetes</taxon>
        <taxon>Sordariomycetidae</taxon>
        <taxon>Sordariales</taxon>
        <taxon>Podosporaceae</taxon>
        <taxon>Triangularia</taxon>
    </lineage>
</organism>
<feature type="compositionally biased region" description="Basic and acidic residues" evidence="1">
    <location>
        <begin position="236"/>
        <end position="288"/>
    </location>
</feature>
<evidence type="ECO:0000256" key="1">
    <source>
        <dbReference type="SAM" id="MobiDB-lite"/>
    </source>
</evidence>
<feature type="region of interest" description="Disordered" evidence="1">
    <location>
        <begin position="375"/>
        <end position="395"/>
    </location>
</feature>
<dbReference type="InterPro" id="IPR019416">
    <property type="entry name" value="NCBP3"/>
</dbReference>
<feature type="region of interest" description="Disordered" evidence="1">
    <location>
        <begin position="413"/>
        <end position="453"/>
    </location>
</feature>
<dbReference type="AlphaFoldDB" id="A0AAN6W9I0"/>
<keyword evidence="3" id="KW-1185">Reference proteome</keyword>
<feature type="compositionally biased region" description="Low complexity" evidence="1">
    <location>
        <begin position="415"/>
        <end position="432"/>
    </location>
</feature>
<dbReference type="PANTHER" id="PTHR16291:SF0">
    <property type="entry name" value="NUCLEAR CAP-BINDING PROTEIN SUBUNIT 3"/>
    <property type="match status" value="1"/>
</dbReference>
<reference evidence="2" key="2">
    <citation type="submission" date="2023-05" db="EMBL/GenBank/DDBJ databases">
        <authorList>
            <consortium name="Lawrence Berkeley National Laboratory"/>
            <person name="Steindorff A."/>
            <person name="Hensen N."/>
            <person name="Bonometti L."/>
            <person name="Westerberg I."/>
            <person name="Brannstrom I.O."/>
            <person name="Guillou S."/>
            <person name="Cros-Aarteil S."/>
            <person name="Calhoun S."/>
            <person name="Haridas S."/>
            <person name="Kuo A."/>
            <person name="Mondo S."/>
            <person name="Pangilinan J."/>
            <person name="Riley R."/>
            <person name="Labutti K."/>
            <person name="Andreopoulos B."/>
            <person name="Lipzen A."/>
            <person name="Chen C."/>
            <person name="Yanf M."/>
            <person name="Daum C."/>
            <person name="Ng V."/>
            <person name="Clum A."/>
            <person name="Ohm R."/>
            <person name="Martin F."/>
            <person name="Silar P."/>
            <person name="Natvig D."/>
            <person name="Lalanne C."/>
            <person name="Gautier V."/>
            <person name="Ament-Velasquez S.L."/>
            <person name="Kruys A."/>
            <person name="Hutchinson M.I."/>
            <person name="Powell A.J."/>
            <person name="Barry K."/>
            <person name="Miller A.N."/>
            <person name="Grigoriev I.V."/>
            <person name="Debuchy R."/>
            <person name="Gladieux P."/>
            <person name="Thoren M.H."/>
            <person name="Johannesson H."/>
        </authorList>
    </citation>
    <scope>NUCLEOTIDE SEQUENCE</scope>
    <source>
        <strain evidence="2">CBS 892.96</strain>
    </source>
</reference>
<proteinExistence type="predicted"/>
<protein>
    <submittedName>
        <fullName evidence="2">Uncharacterized protein</fullName>
    </submittedName>
</protein>
<reference evidence="2" key="1">
    <citation type="journal article" date="2023" name="Mol. Phylogenet. Evol.">
        <title>Genome-scale phylogeny and comparative genomics of the fungal order Sordariales.</title>
        <authorList>
            <person name="Hensen N."/>
            <person name="Bonometti L."/>
            <person name="Westerberg I."/>
            <person name="Brannstrom I.O."/>
            <person name="Guillou S."/>
            <person name="Cros-Aarteil S."/>
            <person name="Calhoun S."/>
            <person name="Haridas S."/>
            <person name="Kuo A."/>
            <person name="Mondo S."/>
            <person name="Pangilinan J."/>
            <person name="Riley R."/>
            <person name="LaButti K."/>
            <person name="Andreopoulos B."/>
            <person name="Lipzen A."/>
            <person name="Chen C."/>
            <person name="Yan M."/>
            <person name="Daum C."/>
            <person name="Ng V."/>
            <person name="Clum A."/>
            <person name="Steindorff A."/>
            <person name="Ohm R.A."/>
            <person name="Martin F."/>
            <person name="Silar P."/>
            <person name="Natvig D.O."/>
            <person name="Lalanne C."/>
            <person name="Gautier V."/>
            <person name="Ament-Velasquez S.L."/>
            <person name="Kruys A."/>
            <person name="Hutchinson M.I."/>
            <person name="Powell A.J."/>
            <person name="Barry K."/>
            <person name="Miller A.N."/>
            <person name="Grigoriev I.V."/>
            <person name="Debuchy R."/>
            <person name="Gladieux P."/>
            <person name="Hiltunen Thoren M."/>
            <person name="Johannesson H."/>
        </authorList>
    </citation>
    <scope>NUCLEOTIDE SEQUENCE</scope>
    <source>
        <strain evidence="2">CBS 892.96</strain>
    </source>
</reference>
<dbReference type="GO" id="GO:0000340">
    <property type="term" value="F:RNA 7-methylguanosine cap binding"/>
    <property type="evidence" value="ECO:0007669"/>
    <property type="project" value="InterPro"/>
</dbReference>
<gene>
    <name evidence="2" type="ORF">QBC36DRAFT_326932</name>
</gene>